<dbReference type="AlphaFoldDB" id="N9BFQ3"/>
<accession>N9BFQ3</accession>
<protein>
    <recommendedName>
        <fullName evidence="3">Helix-hairpin-helix DNA-binding motif class 1 domain-containing protein</fullName>
    </recommendedName>
</protein>
<name>N9BFQ3_ACIJO</name>
<dbReference type="EMBL" id="APPZ01000007">
    <property type="protein sequence ID" value="ENV72487.1"/>
    <property type="molecule type" value="Genomic_DNA"/>
</dbReference>
<dbReference type="HOGENOM" id="CLU_673783_0_0_6"/>
<organism evidence="1 2">
    <name type="scientific">Acinetobacter johnsonii ANC 3681</name>
    <dbReference type="NCBI Taxonomy" id="1217662"/>
    <lineage>
        <taxon>Bacteria</taxon>
        <taxon>Pseudomonadati</taxon>
        <taxon>Pseudomonadota</taxon>
        <taxon>Gammaproteobacteria</taxon>
        <taxon>Moraxellales</taxon>
        <taxon>Moraxellaceae</taxon>
        <taxon>Acinetobacter</taxon>
    </lineage>
</organism>
<dbReference type="InterPro" id="IPR010994">
    <property type="entry name" value="RuvA_2-like"/>
</dbReference>
<sequence length="393" mass="44625">MADKKAEALKIVEEGLKELESTKGSVTVGVQKLSRAAKLLDNEEVWTWCQVQLGNTKYTNALGKLCKKLSTEYEKENKTQNIFDKKYKEEIENINKLKIPLFDINEIVRYKNNSEAAGFSSVDFIENKLNVLIREKKGNDGSHYKNPLQSHLAYIKKYTFEYLTELHDKLKFSGTISSSFDLLKDAVDDRLLDLDPEIAEQLMLAFKSVSSDSKEEWSHALTTCRRLLESLADKLYPASDLVIGKRTFKQNQFVNRLWQFMNDTIESDSNRDLAQMHVNYLGSWLEKANKITNKGVHDEVSQLEATKAVFHIYLMLADLLDYLDPSAVSKTTKPKITDVTLDEIEALLNVKRDVAKAIVIARVKNSGLTIEQLAEVKGVGPKTVATAKEVFEF</sequence>
<dbReference type="Proteomes" id="UP000018444">
    <property type="component" value="Unassembled WGS sequence"/>
</dbReference>
<dbReference type="PATRIC" id="fig|1217662.4.peg.1899"/>
<dbReference type="Gene3D" id="1.10.150.320">
    <property type="entry name" value="Photosystem II 12 kDa extrinsic protein"/>
    <property type="match status" value="1"/>
</dbReference>
<dbReference type="RefSeq" id="WP_004981704.1">
    <property type="nucleotide sequence ID" value="NZ_KB849705.1"/>
</dbReference>
<evidence type="ECO:0000313" key="1">
    <source>
        <dbReference type="EMBL" id="ENV72487.1"/>
    </source>
</evidence>
<proteinExistence type="predicted"/>
<evidence type="ECO:0008006" key="3">
    <source>
        <dbReference type="Google" id="ProtNLM"/>
    </source>
</evidence>
<evidence type="ECO:0000313" key="2">
    <source>
        <dbReference type="Proteomes" id="UP000018444"/>
    </source>
</evidence>
<dbReference type="GeneID" id="56339131"/>
<dbReference type="SUPFAM" id="SSF47781">
    <property type="entry name" value="RuvA domain 2-like"/>
    <property type="match status" value="1"/>
</dbReference>
<comment type="caution">
    <text evidence="1">The sequence shown here is derived from an EMBL/GenBank/DDBJ whole genome shotgun (WGS) entry which is preliminary data.</text>
</comment>
<gene>
    <name evidence="1" type="ORF">F946_01962</name>
</gene>
<reference evidence="1 2" key="1">
    <citation type="submission" date="2013-02" db="EMBL/GenBank/DDBJ databases">
        <title>The Genome Sequence of Acinetobacter johnsonii ANC 3681.</title>
        <authorList>
            <consortium name="The Broad Institute Genome Sequencing Platform"/>
            <consortium name="The Broad Institute Genome Sequencing Center for Infectious Disease"/>
            <person name="Cerqueira G."/>
            <person name="Feldgarden M."/>
            <person name="Courvalin P."/>
            <person name="Perichon B."/>
            <person name="Grillot-Courvalin C."/>
            <person name="Clermont D."/>
            <person name="Rocha E."/>
            <person name="Yoon E.-J."/>
            <person name="Nemec A."/>
            <person name="Walker B."/>
            <person name="Young S.K."/>
            <person name="Zeng Q."/>
            <person name="Gargeya S."/>
            <person name="Fitzgerald M."/>
            <person name="Haas B."/>
            <person name="Abouelleil A."/>
            <person name="Alvarado L."/>
            <person name="Arachchi H.M."/>
            <person name="Berlin A.M."/>
            <person name="Chapman S.B."/>
            <person name="Dewar J."/>
            <person name="Goldberg J."/>
            <person name="Griggs A."/>
            <person name="Gujja S."/>
            <person name="Hansen M."/>
            <person name="Howarth C."/>
            <person name="Imamovic A."/>
            <person name="Larimer J."/>
            <person name="McCowan C."/>
            <person name="Murphy C."/>
            <person name="Neiman D."/>
            <person name="Pearson M."/>
            <person name="Priest M."/>
            <person name="Roberts A."/>
            <person name="Saif S."/>
            <person name="Shea T."/>
            <person name="Sisk P."/>
            <person name="Sykes S."/>
            <person name="Wortman J."/>
            <person name="Nusbaum C."/>
            <person name="Birren B."/>
        </authorList>
    </citation>
    <scope>NUCLEOTIDE SEQUENCE [LARGE SCALE GENOMIC DNA]</scope>
    <source>
        <strain evidence="1 2">ANC 3681</strain>
    </source>
</reference>